<sequence length="164" mass="17435">MARALPELMPGHALFESAAGPPDTSVEFTRAAARYGFRVARAAPLGRASAGTRGPMWRRAASRTLPGGCRLPYLVLTGPVPVGSSAPVASVTAPRPARPPPGRAPCGRTGWRAGMGSYRVMRQDDNGNRFVVAEGLERAEAEALAAEFEARGHKQLYWTEPEPA</sequence>
<evidence type="ECO:0000313" key="3">
    <source>
        <dbReference type="Proteomes" id="UP001500305"/>
    </source>
</evidence>
<feature type="region of interest" description="Disordered" evidence="1">
    <location>
        <begin position="91"/>
        <end position="110"/>
    </location>
</feature>
<protein>
    <submittedName>
        <fullName evidence="2">Uncharacterized protein</fullName>
    </submittedName>
</protein>
<proteinExistence type="predicted"/>
<gene>
    <name evidence="2" type="ORF">GCM10010430_48710</name>
</gene>
<dbReference type="Proteomes" id="UP001500305">
    <property type="component" value="Unassembled WGS sequence"/>
</dbReference>
<dbReference type="EMBL" id="BAAATR010000024">
    <property type="protein sequence ID" value="GAA2258938.1"/>
    <property type="molecule type" value="Genomic_DNA"/>
</dbReference>
<accession>A0ABN3EHR5</accession>
<evidence type="ECO:0000313" key="2">
    <source>
        <dbReference type="EMBL" id="GAA2258938.1"/>
    </source>
</evidence>
<keyword evidence="3" id="KW-1185">Reference proteome</keyword>
<comment type="caution">
    <text evidence="2">The sequence shown here is derived from an EMBL/GenBank/DDBJ whole genome shotgun (WGS) entry which is preliminary data.</text>
</comment>
<name>A0ABN3EHR5_9ACTN</name>
<reference evidence="2 3" key="1">
    <citation type="journal article" date="2019" name="Int. J. Syst. Evol. Microbiol.">
        <title>The Global Catalogue of Microorganisms (GCM) 10K type strain sequencing project: providing services to taxonomists for standard genome sequencing and annotation.</title>
        <authorList>
            <consortium name="The Broad Institute Genomics Platform"/>
            <consortium name="The Broad Institute Genome Sequencing Center for Infectious Disease"/>
            <person name="Wu L."/>
            <person name="Ma J."/>
        </authorList>
    </citation>
    <scope>NUCLEOTIDE SEQUENCE [LARGE SCALE GENOMIC DNA]</scope>
    <source>
        <strain evidence="2 3">JCM 7356</strain>
    </source>
</reference>
<organism evidence="2 3">
    <name type="scientific">Kitasatospora cystarginea</name>
    <dbReference type="NCBI Taxonomy" id="58350"/>
    <lineage>
        <taxon>Bacteria</taxon>
        <taxon>Bacillati</taxon>
        <taxon>Actinomycetota</taxon>
        <taxon>Actinomycetes</taxon>
        <taxon>Kitasatosporales</taxon>
        <taxon>Streptomycetaceae</taxon>
        <taxon>Kitasatospora</taxon>
    </lineage>
</organism>
<evidence type="ECO:0000256" key="1">
    <source>
        <dbReference type="SAM" id="MobiDB-lite"/>
    </source>
</evidence>